<proteinExistence type="predicted"/>
<dbReference type="EMBL" id="LFZO01000092">
    <property type="protein sequence ID" value="KXT14176.1"/>
    <property type="molecule type" value="Genomic_DNA"/>
</dbReference>
<feature type="domain" description="DUF6590" evidence="1">
    <location>
        <begin position="183"/>
        <end position="339"/>
    </location>
</feature>
<dbReference type="OrthoDB" id="3649606at2759"/>
<sequence>MAPPRQSIYDFEQRAWYIANADGTRTFYDETTGDTFQIYPQGLRLYCENGTRRLYYLNANRQRLYYDGAEQQTQMQTPGYYQQQQVYTDQYGQGSTSYGLANLTVPATTYSRFGQSSSNGNGKTLATGYDERSGVKTKYAIGPAQSVTNREAWEQGVEASKLILGTDTGDTELPDPSYSMKRSTYFRVGRVFEILWAEPRGGTSGATASVITEDSRFADKYFTKRRRFVVIITGHRHCSALGIFTYEGQGVTKHGVKKSDHAIMYDGRLKDDPPGPLVTECAQRGESPMRTQKIRVDLNNDARWHPCSRVNLSKTYTIEHNVKVKDIGTVHPRSVDDLTALYWQILLNNSGLSDPRYETKCAGAMQAMRSRSDSGTSH</sequence>
<accession>A0A139IHZ2</accession>
<evidence type="ECO:0000313" key="2">
    <source>
        <dbReference type="EMBL" id="KXT14176.1"/>
    </source>
</evidence>
<dbReference type="InterPro" id="IPR046497">
    <property type="entry name" value="DUF6590"/>
</dbReference>
<comment type="caution">
    <text evidence="2">The sequence shown here is derived from an EMBL/GenBank/DDBJ whole genome shotgun (WGS) entry which is preliminary data.</text>
</comment>
<dbReference type="STRING" id="113226.A0A139IHZ2"/>
<gene>
    <name evidence="2" type="ORF">AC579_9259</name>
</gene>
<evidence type="ECO:0000259" key="1">
    <source>
        <dbReference type="Pfam" id="PF20233"/>
    </source>
</evidence>
<keyword evidence="3" id="KW-1185">Reference proteome</keyword>
<dbReference type="Pfam" id="PF20233">
    <property type="entry name" value="DUF6590"/>
    <property type="match status" value="1"/>
</dbReference>
<evidence type="ECO:0000313" key="3">
    <source>
        <dbReference type="Proteomes" id="UP000073492"/>
    </source>
</evidence>
<dbReference type="Proteomes" id="UP000073492">
    <property type="component" value="Unassembled WGS sequence"/>
</dbReference>
<dbReference type="PANTHER" id="PTHR35391">
    <property type="entry name" value="C2H2-TYPE DOMAIN-CONTAINING PROTEIN-RELATED"/>
    <property type="match status" value="1"/>
</dbReference>
<name>A0A139IHZ2_9PEZI</name>
<reference evidence="2 3" key="1">
    <citation type="submission" date="2015-07" db="EMBL/GenBank/DDBJ databases">
        <title>Comparative genomics of the Sigatoka disease complex on banana suggests a link between parallel evolutionary changes in Pseudocercospora fijiensis and Pseudocercospora eumusae and increased virulence on the banana host.</title>
        <authorList>
            <person name="Chang T.-C."/>
            <person name="Salvucci A."/>
            <person name="Crous P.W."/>
            <person name="Stergiopoulos I."/>
        </authorList>
    </citation>
    <scope>NUCLEOTIDE SEQUENCE [LARGE SCALE GENOMIC DNA]</scope>
    <source>
        <strain evidence="2 3">CBS 116634</strain>
    </source>
</reference>
<dbReference type="PANTHER" id="PTHR35391:SF5">
    <property type="entry name" value="DUF6590 DOMAIN-CONTAINING PROTEIN"/>
    <property type="match status" value="1"/>
</dbReference>
<protein>
    <recommendedName>
        <fullName evidence="1">DUF6590 domain-containing protein</fullName>
    </recommendedName>
</protein>
<organism evidence="2 3">
    <name type="scientific">Pseudocercospora musae</name>
    <dbReference type="NCBI Taxonomy" id="113226"/>
    <lineage>
        <taxon>Eukaryota</taxon>
        <taxon>Fungi</taxon>
        <taxon>Dikarya</taxon>
        <taxon>Ascomycota</taxon>
        <taxon>Pezizomycotina</taxon>
        <taxon>Dothideomycetes</taxon>
        <taxon>Dothideomycetidae</taxon>
        <taxon>Mycosphaerellales</taxon>
        <taxon>Mycosphaerellaceae</taxon>
        <taxon>Pseudocercospora</taxon>
    </lineage>
</organism>
<dbReference type="AlphaFoldDB" id="A0A139IHZ2"/>